<dbReference type="AlphaFoldDB" id="Q07995"/>
<protein>
    <submittedName>
        <fullName evidence="2">Reverse transcriptase homolog protein</fullName>
    </submittedName>
</protein>
<dbReference type="PROSITE" id="PS50878">
    <property type="entry name" value="RT_POL"/>
    <property type="match status" value="1"/>
</dbReference>
<organism evidence="2">
    <name type="scientific">Chironomus thummi</name>
    <name type="common">Midge</name>
    <dbReference type="NCBI Taxonomy" id="7154"/>
    <lineage>
        <taxon>Eukaryota</taxon>
        <taxon>Metazoa</taxon>
        <taxon>Ecdysozoa</taxon>
        <taxon>Arthropoda</taxon>
        <taxon>Hexapoda</taxon>
        <taxon>Insecta</taxon>
        <taxon>Pterygota</taxon>
        <taxon>Neoptera</taxon>
        <taxon>Endopterygota</taxon>
        <taxon>Diptera</taxon>
        <taxon>Nematocera</taxon>
        <taxon>Chironomoidea</taxon>
        <taxon>Chironomidae</taxon>
        <taxon>Chironominae</taxon>
        <taxon>Chironomus</taxon>
    </lineage>
</organism>
<evidence type="ECO:0000259" key="1">
    <source>
        <dbReference type="PROSITE" id="PS50878"/>
    </source>
</evidence>
<dbReference type="CDD" id="cd01650">
    <property type="entry name" value="RT_nLTR_like"/>
    <property type="match status" value="1"/>
</dbReference>
<dbReference type="InterPro" id="IPR005135">
    <property type="entry name" value="Endo/exonuclease/phosphatase"/>
</dbReference>
<name>Q07995_CHITU</name>
<dbReference type="PANTHER" id="PTHR36688:SF2">
    <property type="entry name" value="ENDONUCLEASE_EXONUCLEASE_PHOSPHATASE DOMAIN-CONTAINING PROTEIN"/>
    <property type="match status" value="1"/>
</dbReference>
<feature type="domain" description="Reverse transcriptase" evidence="1">
    <location>
        <begin position="490"/>
        <end position="760"/>
    </location>
</feature>
<proteinExistence type="predicted"/>
<dbReference type="InterPro" id="IPR036691">
    <property type="entry name" value="Endo/exonu/phosph_ase_sf"/>
</dbReference>
<dbReference type="InterPro" id="IPR000477">
    <property type="entry name" value="RT_dom"/>
</dbReference>
<keyword evidence="2" id="KW-0808">Transferase</keyword>
<dbReference type="InterPro" id="IPR043502">
    <property type="entry name" value="DNA/RNA_pol_sf"/>
</dbReference>
<dbReference type="PIR" id="S31175">
    <property type="entry name" value="S31175"/>
</dbReference>
<dbReference type="Pfam" id="PF03372">
    <property type="entry name" value="Exo_endo_phos"/>
    <property type="match status" value="1"/>
</dbReference>
<dbReference type="SUPFAM" id="SSF56672">
    <property type="entry name" value="DNA/RNA polymerases"/>
    <property type="match status" value="1"/>
</dbReference>
<keyword evidence="2" id="KW-0695">RNA-directed DNA polymerase</keyword>
<dbReference type="GO" id="GO:0003964">
    <property type="term" value="F:RNA-directed DNA polymerase activity"/>
    <property type="evidence" value="ECO:0007669"/>
    <property type="project" value="UniProtKB-KW"/>
</dbReference>
<accession>Q07995</accession>
<sequence length="883" mass="102037">MDCRQQSINVLYWNANGLTDKMLAFLDYLSKQNVDVACISETFLKPNSKIDSHPDYVIHRLDRVDRPKGGVAIIVKRNLKHQLQPSYNTKLMECIGIKVFINDTDSCHILSVYLPRGSKGGEIDLHLRDDINKITNLRGNYYICGDFNAKHREWNCNVANKSGNILQEMSGEFVIYFPDSPTYYPEDRNKSVSTIDLMLSNSNSNLETTELQCTEAMSDHCAVYFQIKTSKIDRTENTVYRYDYKNANWKKFKAQISRRIEDNIGENSCNTTDEIENHIKILSELIMEARNSSVKMKKIKFESTKLTPEIKDLINTKRSLRRRWQRSRDNQLKSELNYLQRVINEKIKELKNKNWNKRLSEIQPSNQTVWRIAKFCKKGSKTMPPLTNSGKTFITNKEKASALSEYFREAHENPLEQNDPQHTQEVNNTVKEALEQDNDENPELTDVNEIVSIIRNLKNPKAPGLDEVNNILIKNLPEKGFEYLKFIINSCLKLNHFPKVWKHAKVIPIPKHGKPASELSSYRPISLLSSISKILERVLLNRINDHLEDNNIIPNQQCGFRTGRSTSHQLIKVIKSAKENLNNKKSTGMIFLDVEKAFDRVWHPGLLYKMLKLRFPLPLIKTVRSFLSERSFAVFIKGQFSEIKVIKFGVPQGAVLSPTLYNIFTYDVVRETTNNIGLFADDTALYHSAENSADIVTHLQHTGRKVQQYMNKWKINLNKQKTQALFITNRHSRQLPGNNIKFLNENIKWETEAKYLGMVIDNRVTLKPHVEYVTNRAHTALRQLYPLISRNLQLDVRNKLLIYKLAIRPIFTYGCSAFGSMAKTHLQKLQVLQNKFLRIVLNKTRYERITDLHTEAKIPSIEGSRRKVASESSTVSLASQNTE</sequence>
<keyword evidence="2" id="KW-0548">Nucleotidyltransferase</keyword>
<dbReference type="Gene3D" id="3.60.10.10">
    <property type="entry name" value="Endonuclease/exonuclease/phosphatase"/>
    <property type="match status" value="1"/>
</dbReference>
<gene>
    <name evidence="2" type="primary">reverse transcriptase homolog</name>
</gene>
<evidence type="ECO:0000313" key="2">
    <source>
        <dbReference type="EMBL" id="AAB26437.2"/>
    </source>
</evidence>
<dbReference type="Pfam" id="PF00078">
    <property type="entry name" value="RVT_1"/>
    <property type="match status" value="1"/>
</dbReference>
<reference evidence="2" key="1">
    <citation type="journal article" date="1993" name="Mol. Gen. Genet.">
        <title>The Chironomus thummi genome contains a non-LTR retrotransposon.</title>
        <authorList>
            <person name="Blinov A.G."/>
            <person name="Sobanov Y.V."/>
            <person name="Bogachev S.S."/>
            <person name="Donchenko A.P."/>
            <person name="Filippova M.A."/>
        </authorList>
    </citation>
    <scope>NUCLEOTIDE SEQUENCE</scope>
</reference>
<dbReference type="InterPro" id="IPR052560">
    <property type="entry name" value="RdDP_mobile_element"/>
</dbReference>
<dbReference type="EMBL" id="S59870">
    <property type="protein sequence ID" value="AAB26437.2"/>
    <property type="molecule type" value="Genomic_DNA"/>
</dbReference>
<dbReference type="SUPFAM" id="SSF56219">
    <property type="entry name" value="DNase I-like"/>
    <property type="match status" value="1"/>
</dbReference>
<dbReference type="PANTHER" id="PTHR36688">
    <property type="entry name" value="ENDO/EXONUCLEASE/PHOSPHATASE DOMAIN-CONTAINING PROTEIN"/>
    <property type="match status" value="1"/>
</dbReference>